<dbReference type="InterPro" id="IPR044668">
    <property type="entry name" value="PuuD-like"/>
</dbReference>
<protein>
    <submittedName>
        <fullName evidence="1">Gamma-glutamyl-gamma-aminobutyrate hydrolase family protein</fullName>
    </submittedName>
</protein>
<keyword evidence="1" id="KW-0378">Hydrolase</keyword>
<dbReference type="Proteomes" id="UP000649604">
    <property type="component" value="Unassembled WGS sequence"/>
</dbReference>
<dbReference type="PANTHER" id="PTHR43235">
    <property type="entry name" value="GLUTAMINE AMIDOTRANSFERASE PB2B2.05-RELATED"/>
    <property type="match status" value="1"/>
</dbReference>
<dbReference type="AlphaFoldDB" id="A0A9D5Q5K3"/>
<evidence type="ECO:0000313" key="2">
    <source>
        <dbReference type="Proteomes" id="UP000649604"/>
    </source>
</evidence>
<reference evidence="1" key="1">
    <citation type="submission" date="2019-11" db="EMBL/GenBank/DDBJ databases">
        <title>Microbial mats filling the niche in hypersaline microbial mats.</title>
        <authorList>
            <person name="Wong H.L."/>
            <person name="Macleod F.I."/>
            <person name="White R.A. III"/>
            <person name="Burns B.P."/>
        </authorList>
    </citation>
    <scope>NUCLEOTIDE SEQUENCE</scope>
    <source>
        <strain evidence="1">Rbin_158</strain>
    </source>
</reference>
<dbReference type="Pfam" id="PF07722">
    <property type="entry name" value="Peptidase_C26"/>
    <property type="match status" value="1"/>
</dbReference>
<dbReference type="PROSITE" id="PS51273">
    <property type="entry name" value="GATASE_TYPE_1"/>
    <property type="match status" value="1"/>
</dbReference>
<dbReference type="FunFam" id="3.40.50.880:FF:000030">
    <property type="entry name" value="Gamma-glutamyl-gamma-aminobutyrate hydrolase PuuD"/>
    <property type="match status" value="1"/>
</dbReference>
<dbReference type="SUPFAM" id="SSF52317">
    <property type="entry name" value="Class I glutamine amidotransferase-like"/>
    <property type="match status" value="1"/>
</dbReference>
<name>A0A9D5Q5K3_9BACT</name>
<dbReference type="EMBL" id="WJJP01000218">
    <property type="protein sequence ID" value="MBD3324327.1"/>
    <property type="molecule type" value="Genomic_DNA"/>
</dbReference>
<dbReference type="InterPro" id="IPR029062">
    <property type="entry name" value="Class_I_gatase-like"/>
</dbReference>
<dbReference type="PANTHER" id="PTHR43235:SF1">
    <property type="entry name" value="GLUTAMINE AMIDOTRANSFERASE PB2B2.05-RELATED"/>
    <property type="match status" value="1"/>
</dbReference>
<gene>
    <name evidence="1" type="ORF">GF339_07060</name>
</gene>
<organism evidence="1 2">
    <name type="scientific">candidate division KSB3 bacterium</name>
    <dbReference type="NCBI Taxonomy" id="2044937"/>
    <lineage>
        <taxon>Bacteria</taxon>
        <taxon>candidate division KSB3</taxon>
    </lineage>
</organism>
<proteinExistence type="predicted"/>
<dbReference type="GO" id="GO:0005829">
    <property type="term" value="C:cytosol"/>
    <property type="evidence" value="ECO:0007669"/>
    <property type="project" value="TreeGrafter"/>
</dbReference>
<comment type="caution">
    <text evidence="1">The sequence shown here is derived from an EMBL/GenBank/DDBJ whole genome shotgun (WGS) entry which is preliminary data.</text>
</comment>
<dbReference type="InterPro" id="IPR011697">
    <property type="entry name" value="Peptidase_C26"/>
</dbReference>
<sequence length="250" mass="27470">MSSPLIGITCSTSLSARQKRRELGGESLQDHVPRTYIQAVVASGGTPLLIPLVEELAVIEWMVSRLNGILLTGGVDVNPTYYQREPHLNLGTIDSAKDRLECQLTQLALRADIPILGICRGIQMLNVAAGGTLYQDIPAERSAPVLKHMQDAPMRTLTHSVSIEPGTQLYALIRQERIRVNSHHHQAVQDLAPGFRSTAFSPDGLIEGIEHPAKPFVVGVQWHPEATYQEDMPSQQVFRGFIDAAGQQEK</sequence>
<dbReference type="Gene3D" id="3.40.50.880">
    <property type="match status" value="1"/>
</dbReference>
<evidence type="ECO:0000313" key="1">
    <source>
        <dbReference type="EMBL" id="MBD3324327.1"/>
    </source>
</evidence>
<dbReference type="CDD" id="cd01745">
    <property type="entry name" value="GATase1_2"/>
    <property type="match status" value="1"/>
</dbReference>
<dbReference type="GO" id="GO:0016811">
    <property type="term" value="F:hydrolase activity, acting on carbon-nitrogen (but not peptide) bonds, in linear amides"/>
    <property type="evidence" value="ECO:0007669"/>
    <property type="project" value="InterPro"/>
</dbReference>
<accession>A0A9D5Q5K3</accession>